<dbReference type="Gene3D" id="3.30.160.60">
    <property type="entry name" value="Classic Zinc Finger"/>
    <property type="match status" value="1"/>
</dbReference>
<comment type="caution">
    <text evidence="9">The sequence shown here is derived from an EMBL/GenBank/DDBJ whole genome shotgun (WGS) entry which is preliminary data.</text>
</comment>
<dbReference type="InterPro" id="IPR003879">
    <property type="entry name" value="Butyrophylin_SPRY"/>
</dbReference>
<dbReference type="Pfam" id="PF25600">
    <property type="entry name" value="TRIM_CC"/>
    <property type="match status" value="1"/>
</dbReference>
<evidence type="ECO:0000256" key="5">
    <source>
        <dbReference type="SAM" id="MobiDB-lite"/>
    </source>
</evidence>
<dbReference type="SMART" id="SM00184">
    <property type="entry name" value="RING"/>
    <property type="match status" value="1"/>
</dbReference>
<evidence type="ECO:0000256" key="3">
    <source>
        <dbReference type="ARBA" id="ARBA00022833"/>
    </source>
</evidence>
<dbReference type="SUPFAM" id="SSF57850">
    <property type="entry name" value="RING/U-box"/>
    <property type="match status" value="1"/>
</dbReference>
<dbReference type="EMBL" id="JAGTTL010000006">
    <property type="protein sequence ID" value="KAK6320956.1"/>
    <property type="molecule type" value="Genomic_DNA"/>
</dbReference>
<dbReference type="InterPro" id="IPR058030">
    <property type="entry name" value="TRIM8/14/16/25/29/45/65_CC"/>
</dbReference>
<feature type="domain" description="RING-type" evidence="6">
    <location>
        <begin position="11"/>
        <end position="47"/>
    </location>
</feature>
<keyword evidence="10" id="KW-1185">Reference proteome</keyword>
<evidence type="ECO:0000259" key="8">
    <source>
        <dbReference type="PROSITE" id="PS50188"/>
    </source>
</evidence>
<dbReference type="SUPFAM" id="SSF57845">
    <property type="entry name" value="B-box zinc-binding domain"/>
    <property type="match status" value="1"/>
</dbReference>
<dbReference type="InterPro" id="IPR000315">
    <property type="entry name" value="Znf_B-box"/>
</dbReference>
<keyword evidence="1" id="KW-0479">Metal-binding</keyword>
<dbReference type="SMART" id="SM00336">
    <property type="entry name" value="BBOX"/>
    <property type="match status" value="1"/>
</dbReference>
<dbReference type="InterPro" id="IPR017907">
    <property type="entry name" value="Znf_RING_CS"/>
</dbReference>
<dbReference type="InterPro" id="IPR013320">
    <property type="entry name" value="ConA-like_dom_sf"/>
</dbReference>
<dbReference type="PROSITE" id="PS50119">
    <property type="entry name" value="ZF_BBOX"/>
    <property type="match status" value="1"/>
</dbReference>
<dbReference type="AlphaFoldDB" id="A0AAN8N123"/>
<sequence>MMSKKKQFRPCRKWRDPVLLSCSHSFCKDCLKEFWKQKASRECPICSRRSSKEEPPCNLVLKNLCVGFSDERSRRASAGSEVLCSLHGEKLKLFCLYDKQPVCLVCHTSKKHAQHKFCPVDEAAQDYKEELTTTLKPLQMKLKAFKEVKLTCGETAKQIKLQAQDTERQIEEEFEKLHELLREDKAARLATLKEEEKKKSEMMKKKTEEMSRGISSLSDTIRAVEKELKAEDVSFLHNYKATVKRAQCTLPNPEKVSEPLIHVAKHLGNLHRSCVKIQEILKEVFQYTAVTLDPKTAHPSLILSEDLTSVIFGVAQQLPDIPERFDRAFVLGSEGFNSGTNFWDVEVGENASWALGVITESVPRKGRIRNGLWCLYYDSEAAVTMDPKTAHPSLILSEDLTSVRLGHGTRPGGRINLARGHQK</sequence>
<evidence type="ECO:0000256" key="4">
    <source>
        <dbReference type="PROSITE-ProRule" id="PRU00024"/>
    </source>
</evidence>
<keyword evidence="2 4" id="KW-0863">Zinc-finger</keyword>
<dbReference type="PRINTS" id="PR01407">
    <property type="entry name" value="BUTYPHLNCDUF"/>
</dbReference>
<dbReference type="Pfam" id="PF00643">
    <property type="entry name" value="zf-B_box"/>
    <property type="match status" value="1"/>
</dbReference>
<dbReference type="InterPro" id="IPR050143">
    <property type="entry name" value="TRIM/RBCC"/>
</dbReference>
<dbReference type="PROSITE" id="PS50089">
    <property type="entry name" value="ZF_RING_2"/>
    <property type="match status" value="1"/>
</dbReference>
<dbReference type="PROSITE" id="PS50188">
    <property type="entry name" value="B302_SPRY"/>
    <property type="match status" value="1"/>
</dbReference>
<proteinExistence type="predicted"/>
<protein>
    <submittedName>
        <fullName evidence="9">Uncharacterized protein</fullName>
    </submittedName>
</protein>
<dbReference type="Pfam" id="PF14634">
    <property type="entry name" value="zf-RING_5"/>
    <property type="match status" value="1"/>
</dbReference>
<evidence type="ECO:0000256" key="1">
    <source>
        <dbReference type="ARBA" id="ARBA00022723"/>
    </source>
</evidence>
<accession>A0AAN8N123</accession>
<reference evidence="9 10" key="1">
    <citation type="submission" date="2021-04" db="EMBL/GenBank/DDBJ databases">
        <authorList>
            <person name="De Guttry C."/>
            <person name="Zahm M."/>
            <person name="Klopp C."/>
            <person name="Cabau C."/>
            <person name="Louis A."/>
            <person name="Berthelot C."/>
            <person name="Parey E."/>
            <person name="Roest Crollius H."/>
            <person name="Montfort J."/>
            <person name="Robinson-Rechavi M."/>
            <person name="Bucao C."/>
            <person name="Bouchez O."/>
            <person name="Gislard M."/>
            <person name="Lluch J."/>
            <person name="Milhes M."/>
            <person name="Lampietro C."/>
            <person name="Lopez Roques C."/>
            <person name="Donnadieu C."/>
            <person name="Braasch I."/>
            <person name="Desvignes T."/>
            <person name="Postlethwait J."/>
            <person name="Bobe J."/>
            <person name="Wedekind C."/>
            <person name="Guiguen Y."/>
        </authorList>
    </citation>
    <scope>NUCLEOTIDE SEQUENCE [LARGE SCALE GENOMIC DNA]</scope>
    <source>
        <strain evidence="9">Cs_M1</strain>
        <tissue evidence="9">Blood</tissue>
    </source>
</reference>
<dbReference type="PROSITE" id="PS00518">
    <property type="entry name" value="ZF_RING_1"/>
    <property type="match status" value="1"/>
</dbReference>
<dbReference type="SMART" id="SM00589">
    <property type="entry name" value="PRY"/>
    <property type="match status" value="2"/>
</dbReference>
<feature type="region of interest" description="Disordered" evidence="5">
    <location>
        <begin position="193"/>
        <end position="212"/>
    </location>
</feature>
<feature type="domain" description="B box-type" evidence="7">
    <location>
        <begin position="79"/>
        <end position="120"/>
    </location>
</feature>
<feature type="compositionally biased region" description="Basic and acidic residues" evidence="5">
    <location>
        <begin position="193"/>
        <end position="211"/>
    </location>
</feature>
<evidence type="ECO:0000313" key="10">
    <source>
        <dbReference type="Proteomes" id="UP001356427"/>
    </source>
</evidence>
<dbReference type="Proteomes" id="UP001356427">
    <property type="component" value="Unassembled WGS sequence"/>
</dbReference>
<dbReference type="PANTHER" id="PTHR24103">
    <property type="entry name" value="E3 UBIQUITIN-PROTEIN LIGASE TRIM"/>
    <property type="match status" value="1"/>
</dbReference>
<dbReference type="Gene3D" id="3.30.40.10">
    <property type="entry name" value="Zinc/RING finger domain, C3HC4 (zinc finger)"/>
    <property type="match status" value="1"/>
</dbReference>
<evidence type="ECO:0000256" key="2">
    <source>
        <dbReference type="ARBA" id="ARBA00022771"/>
    </source>
</evidence>
<keyword evidence="3" id="KW-0862">Zinc</keyword>
<evidence type="ECO:0000313" key="9">
    <source>
        <dbReference type="EMBL" id="KAK6320956.1"/>
    </source>
</evidence>
<evidence type="ECO:0000259" key="7">
    <source>
        <dbReference type="PROSITE" id="PS50119"/>
    </source>
</evidence>
<name>A0AAN8N123_9TELE</name>
<feature type="domain" description="B30.2/SPRY" evidence="8">
    <location>
        <begin position="270"/>
        <end position="423"/>
    </location>
</feature>
<dbReference type="InterPro" id="IPR001841">
    <property type="entry name" value="Znf_RING"/>
</dbReference>
<dbReference type="InterPro" id="IPR006574">
    <property type="entry name" value="PRY"/>
</dbReference>
<dbReference type="InterPro" id="IPR013083">
    <property type="entry name" value="Znf_RING/FYVE/PHD"/>
</dbReference>
<dbReference type="InterPro" id="IPR001870">
    <property type="entry name" value="B30.2/SPRY"/>
</dbReference>
<organism evidence="9 10">
    <name type="scientific">Coregonus suidteri</name>
    <dbReference type="NCBI Taxonomy" id="861788"/>
    <lineage>
        <taxon>Eukaryota</taxon>
        <taxon>Metazoa</taxon>
        <taxon>Chordata</taxon>
        <taxon>Craniata</taxon>
        <taxon>Vertebrata</taxon>
        <taxon>Euteleostomi</taxon>
        <taxon>Actinopterygii</taxon>
        <taxon>Neopterygii</taxon>
        <taxon>Teleostei</taxon>
        <taxon>Protacanthopterygii</taxon>
        <taxon>Salmoniformes</taxon>
        <taxon>Salmonidae</taxon>
        <taxon>Coregoninae</taxon>
        <taxon>Coregonus</taxon>
    </lineage>
</organism>
<gene>
    <name evidence="9" type="ORF">J4Q44_G00079320</name>
</gene>
<evidence type="ECO:0000259" key="6">
    <source>
        <dbReference type="PROSITE" id="PS50089"/>
    </source>
</evidence>
<dbReference type="SUPFAM" id="SSF49899">
    <property type="entry name" value="Concanavalin A-like lectins/glucanases"/>
    <property type="match status" value="1"/>
</dbReference>
<dbReference type="GO" id="GO:0008270">
    <property type="term" value="F:zinc ion binding"/>
    <property type="evidence" value="ECO:0007669"/>
    <property type="project" value="UniProtKB-KW"/>
</dbReference>
<dbReference type="InterPro" id="IPR043136">
    <property type="entry name" value="B30.2/SPRY_sf"/>
</dbReference>
<dbReference type="Gene3D" id="2.60.120.920">
    <property type="match status" value="1"/>
</dbReference>
<dbReference type="Pfam" id="PF13765">
    <property type="entry name" value="PRY"/>
    <property type="match status" value="2"/>
</dbReference>